<feature type="domain" description="Beta-lactamase-related" evidence="2">
    <location>
        <begin position="48"/>
        <end position="323"/>
    </location>
</feature>
<sequence>MKPLIRILCTAGMLFTASQSCAQSKNDYKSRIDSLIESPASPRPFNGVVLITQNGKIKYSRAYGFEDSRTKVPLKMKDQFEIMSNTKQITSVLLLKQVEKGKVDLHTPIKKYLPDLKQPWADSVTVHQLLNHSHGIVDIEKPLLFKPGTEFKYGNLSNILLGKIIEKVSGTSYIQLATDLFKELHLNNTFCYSKNNRSNLVSGHMNKDHLFTPVENSMINDENMPADGVISTAEDMALWNSLLHKGKVLSSAMYQLMTTSSSLSQHDVFGKDKMGYGYNIRIVKDQGISYLGHTGLGDGFASLNMYIPGSDVSVIVLENQMSDDSQLFYYYETLIKDFILRSDWVKTHQ</sequence>
<evidence type="ECO:0000256" key="1">
    <source>
        <dbReference type="SAM" id="SignalP"/>
    </source>
</evidence>
<dbReference type="InterPro" id="IPR001466">
    <property type="entry name" value="Beta-lactam-related"/>
</dbReference>
<keyword evidence="1" id="KW-0732">Signal</keyword>
<gene>
    <name evidence="3" type="ORF">SAMN05421639_102185</name>
</gene>
<evidence type="ECO:0000313" key="4">
    <source>
        <dbReference type="Proteomes" id="UP000186373"/>
    </source>
</evidence>
<dbReference type="InterPro" id="IPR012338">
    <property type="entry name" value="Beta-lactam/transpept-like"/>
</dbReference>
<dbReference type="SUPFAM" id="SSF56601">
    <property type="entry name" value="beta-lactamase/transpeptidase-like"/>
    <property type="match status" value="1"/>
</dbReference>
<organism evidence="3 4">
    <name type="scientific">Chryseobacterium shigense</name>
    <dbReference type="NCBI Taxonomy" id="297244"/>
    <lineage>
        <taxon>Bacteria</taxon>
        <taxon>Pseudomonadati</taxon>
        <taxon>Bacteroidota</taxon>
        <taxon>Flavobacteriia</taxon>
        <taxon>Flavobacteriales</taxon>
        <taxon>Weeksellaceae</taxon>
        <taxon>Chryseobacterium group</taxon>
        <taxon>Chryseobacterium</taxon>
    </lineage>
</organism>
<dbReference type="InterPro" id="IPR050491">
    <property type="entry name" value="AmpC-like"/>
</dbReference>
<protein>
    <submittedName>
        <fullName evidence="3">CubicO group peptidase, beta-lactamase class C family</fullName>
    </submittedName>
</protein>
<dbReference type="PROSITE" id="PS51257">
    <property type="entry name" value="PROKAR_LIPOPROTEIN"/>
    <property type="match status" value="1"/>
</dbReference>
<evidence type="ECO:0000259" key="2">
    <source>
        <dbReference type="Pfam" id="PF00144"/>
    </source>
</evidence>
<dbReference type="PANTHER" id="PTHR46825">
    <property type="entry name" value="D-ALANYL-D-ALANINE-CARBOXYPEPTIDASE/ENDOPEPTIDASE AMPH"/>
    <property type="match status" value="1"/>
</dbReference>
<feature type="chain" id="PRO_5009942758" evidence="1">
    <location>
        <begin position="23"/>
        <end position="349"/>
    </location>
</feature>
<dbReference type="AlphaFoldDB" id="A0A1N7I5H9"/>
<dbReference type="RefSeq" id="WP_076505783.1">
    <property type="nucleotide sequence ID" value="NZ_FTNY01000002.1"/>
</dbReference>
<feature type="signal peptide" evidence="1">
    <location>
        <begin position="1"/>
        <end position="22"/>
    </location>
</feature>
<name>A0A1N7I5H9_9FLAO</name>
<dbReference type="Pfam" id="PF00144">
    <property type="entry name" value="Beta-lactamase"/>
    <property type="match status" value="1"/>
</dbReference>
<dbReference type="Proteomes" id="UP000186373">
    <property type="component" value="Unassembled WGS sequence"/>
</dbReference>
<accession>A0A1N7I5H9</accession>
<dbReference type="EMBL" id="FTNY01000002">
    <property type="protein sequence ID" value="SIS32353.1"/>
    <property type="molecule type" value="Genomic_DNA"/>
</dbReference>
<proteinExistence type="predicted"/>
<evidence type="ECO:0000313" key="3">
    <source>
        <dbReference type="EMBL" id="SIS32353.1"/>
    </source>
</evidence>
<dbReference type="OrthoDB" id="9793489at2"/>
<reference evidence="4" key="1">
    <citation type="submission" date="2017-01" db="EMBL/GenBank/DDBJ databases">
        <authorList>
            <person name="Varghese N."/>
            <person name="Submissions S."/>
        </authorList>
    </citation>
    <scope>NUCLEOTIDE SEQUENCE [LARGE SCALE GENOMIC DNA]</scope>
    <source>
        <strain evidence="4">DSM 17126</strain>
    </source>
</reference>
<dbReference type="Gene3D" id="3.40.710.10">
    <property type="entry name" value="DD-peptidase/beta-lactamase superfamily"/>
    <property type="match status" value="1"/>
</dbReference>
<dbReference type="PANTHER" id="PTHR46825:SF9">
    <property type="entry name" value="BETA-LACTAMASE-RELATED DOMAIN-CONTAINING PROTEIN"/>
    <property type="match status" value="1"/>
</dbReference>
<keyword evidence="4" id="KW-1185">Reference proteome</keyword>